<evidence type="ECO:0000256" key="1">
    <source>
        <dbReference type="SAM" id="MobiDB-lite"/>
    </source>
</evidence>
<feature type="region of interest" description="Disordered" evidence="1">
    <location>
        <begin position="140"/>
        <end position="163"/>
    </location>
</feature>
<reference evidence="2" key="1">
    <citation type="submission" date="2021-01" db="EMBL/GenBank/DDBJ databases">
        <authorList>
            <person name="Corre E."/>
            <person name="Pelletier E."/>
            <person name="Niang G."/>
            <person name="Scheremetjew M."/>
            <person name="Finn R."/>
            <person name="Kale V."/>
            <person name="Holt S."/>
            <person name="Cochrane G."/>
            <person name="Meng A."/>
            <person name="Brown T."/>
            <person name="Cohen L."/>
        </authorList>
    </citation>
    <scope>NUCLEOTIDE SEQUENCE</scope>
    <source>
        <strain evidence="2">CCMP3278</strain>
    </source>
</reference>
<feature type="compositionally biased region" description="Low complexity" evidence="1">
    <location>
        <begin position="148"/>
        <end position="163"/>
    </location>
</feature>
<dbReference type="PANTHER" id="PTHR40861:SF1">
    <property type="entry name" value="PHOSPHATIDATE PHOSPHATASE APP1 CATALYTIC DOMAIN-CONTAINING PROTEIN"/>
    <property type="match status" value="1"/>
</dbReference>
<protein>
    <recommendedName>
        <fullName evidence="3">Phosphatidate phosphatase APP1 catalytic domain-containing protein</fullName>
    </recommendedName>
</protein>
<dbReference type="AlphaFoldDB" id="A0A7S0ZBS6"/>
<evidence type="ECO:0008006" key="3">
    <source>
        <dbReference type="Google" id="ProtNLM"/>
    </source>
</evidence>
<dbReference type="EMBL" id="HBFP01001831">
    <property type="protein sequence ID" value="CAD8816942.1"/>
    <property type="molecule type" value="Transcribed_RNA"/>
</dbReference>
<gene>
    <name evidence="2" type="ORF">TOLI1172_LOCUS1330</name>
</gene>
<name>A0A7S0ZBS6_9RHOD</name>
<organism evidence="2">
    <name type="scientific">Timspurckia oligopyrenoides</name>
    <dbReference type="NCBI Taxonomy" id="708627"/>
    <lineage>
        <taxon>Eukaryota</taxon>
        <taxon>Rhodophyta</taxon>
        <taxon>Bangiophyceae</taxon>
        <taxon>Porphyridiales</taxon>
        <taxon>Porphyridiaceae</taxon>
        <taxon>Timspurckia</taxon>
    </lineage>
</organism>
<dbReference type="PANTHER" id="PTHR40861">
    <property type="entry name" value="DUF2183 DOMAIN-CONTAINING PROTEIN"/>
    <property type="match status" value="1"/>
</dbReference>
<proteinExistence type="predicted"/>
<evidence type="ECO:0000313" key="2">
    <source>
        <dbReference type="EMBL" id="CAD8816942.1"/>
    </source>
</evidence>
<sequence>MYFASHSGSVAANTSSSLVGSRILRVKKCKRANSHNTSGDERKIRFLTSERRYERQYSFVSSSGLVSDGLLLSSSLIKQCKAICLQNPQWNTLGSTNSFFVNSKRAKVYFYPRQSSFLSNAPSKQFSTFSQIIAKAWNNETPSPTPQNSITNHSSISPSSSSTFVSEKPTHLIQVITDIDDTVKCSGGIRFAGVPLGGIDTRYARGEFYPGVFQFLFELSVSGLSENSESNGELVKASEKYLQNAGLVLKDAPLPVAVLTARAREFKFALKIRKRSALGAMLSQVGENAGYSEWGLGPVLYGSVVEWICTTRKGKRKFQNFERLMRRQKTQFRNQNKSISYVYVGDTGEMDADAGERMAAQYPNLIRAVFLHSVGEDDYLDTRLYGVPVRYFRTYVGAARKALECGLLDANAVHRIMEQTERDALAQAEAAMLYEQTKRLVVVRTKENSSQLEVTEQPELLDYPEFRTVKAIYEKHVSLQFVSRRLEELEYDFAKTYERLERITGNKHVKPFSAKAIVEQAKQNVERKLDSSGPSP</sequence>
<accession>A0A7S0ZBS6</accession>